<evidence type="ECO:0000313" key="4">
    <source>
        <dbReference type="EMBL" id="KAG5501816.1"/>
    </source>
</evidence>
<feature type="coiled-coil region" evidence="2">
    <location>
        <begin position="109"/>
        <end position="327"/>
    </location>
</feature>
<dbReference type="EMBL" id="JAFJZO010000026">
    <property type="protein sequence ID" value="KAG5501816.1"/>
    <property type="molecule type" value="Genomic_DNA"/>
</dbReference>
<dbReference type="InterPro" id="IPR026183">
    <property type="entry name" value="Taxilin_fam"/>
</dbReference>
<organism evidence="4 5">
    <name type="scientific">Porcisia hertigi</name>
    <dbReference type="NCBI Taxonomy" id="2761500"/>
    <lineage>
        <taxon>Eukaryota</taxon>
        <taxon>Discoba</taxon>
        <taxon>Euglenozoa</taxon>
        <taxon>Kinetoplastea</taxon>
        <taxon>Metakinetoplastina</taxon>
        <taxon>Trypanosomatida</taxon>
        <taxon>Trypanosomatidae</taxon>
        <taxon>Leishmaniinae</taxon>
        <taxon>Porcisia</taxon>
    </lineage>
</organism>
<accession>A0A836L7H9</accession>
<sequence>MASTSGPASAEEAALSSLNSHSPEELQMAEEALRVVLMGKVQALAAERGEAFIQSLTQKEINRTKKMEAELATLKKRLVVQDHTLNELRLGVRKVKVQEEKCKQLCHGLQETAKKREQLMGEMQSEMETYRTSIRDRVTQNVQSILAECEKRREHVETTEAEVAELEATLAHQKEAFEQSFADFQVGLKGRTEQYQELIDSYQESAKEVELLEARLMLVRREHNSVEMTRASLQQQLEVYEKQFQGFADSVMKPEDVEALARRQSEQAQLRIAQMEADKANVHQQRLKMDKELTDLRAKHASLKRNLQQLEKVKAAAAEKCRQAQQSRQGKK</sequence>
<dbReference type="RefSeq" id="XP_067756263.1">
    <property type="nucleotide sequence ID" value="XM_067900079.1"/>
</dbReference>
<keyword evidence="5" id="KW-1185">Reference proteome</keyword>
<evidence type="ECO:0000256" key="3">
    <source>
        <dbReference type="SAM" id="MobiDB-lite"/>
    </source>
</evidence>
<keyword evidence="2" id="KW-0175">Coiled coil</keyword>
<dbReference type="OrthoDB" id="264184at2759"/>
<dbReference type="KEGG" id="phet:94290156"/>
<gene>
    <name evidence="4" type="ORF">JKF63_04085</name>
</gene>
<protein>
    <submittedName>
        <fullName evidence="4">Uncharacterized protein</fullName>
    </submittedName>
</protein>
<dbReference type="GO" id="GO:0019905">
    <property type="term" value="F:syntaxin binding"/>
    <property type="evidence" value="ECO:0007669"/>
    <property type="project" value="InterPro"/>
</dbReference>
<feature type="compositionally biased region" description="Low complexity" evidence="3">
    <location>
        <begin position="8"/>
        <end position="20"/>
    </location>
</feature>
<evidence type="ECO:0000256" key="1">
    <source>
        <dbReference type="ARBA" id="ARBA00009550"/>
    </source>
</evidence>
<dbReference type="Proteomes" id="UP000674318">
    <property type="component" value="Unassembled WGS sequence"/>
</dbReference>
<comment type="similarity">
    <text evidence="1">Belongs to the taxilin family.</text>
</comment>
<evidence type="ECO:0000313" key="5">
    <source>
        <dbReference type="Proteomes" id="UP000674318"/>
    </source>
</evidence>
<dbReference type="GeneID" id="94290156"/>
<dbReference type="AlphaFoldDB" id="A0A836L7H9"/>
<name>A0A836L7H9_9TRYP</name>
<evidence type="ECO:0000256" key="2">
    <source>
        <dbReference type="SAM" id="Coils"/>
    </source>
</evidence>
<proteinExistence type="inferred from homology"/>
<dbReference type="Pfam" id="PF09728">
    <property type="entry name" value="Taxilin"/>
    <property type="match status" value="1"/>
</dbReference>
<comment type="caution">
    <text evidence="4">The sequence shown here is derived from an EMBL/GenBank/DDBJ whole genome shotgun (WGS) entry which is preliminary data.</text>
</comment>
<reference evidence="4 5" key="1">
    <citation type="submission" date="2021-02" db="EMBL/GenBank/DDBJ databases">
        <title>Porcisia hertigi Genome sequencing and assembly.</title>
        <authorList>
            <person name="Almutairi H."/>
            <person name="Gatherer D."/>
        </authorList>
    </citation>
    <scope>NUCLEOTIDE SEQUENCE [LARGE SCALE GENOMIC DNA]</scope>
    <source>
        <strain evidence="4 5">C119</strain>
    </source>
</reference>
<feature type="region of interest" description="Disordered" evidence="3">
    <location>
        <begin position="1"/>
        <end position="24"/>
    </location>
</feature>